<reference evidence="2 3" key="1">
    <citation type="submission" date="2022-12" db="EMBL/GenBank/DDBJ databases">
        <title>Draft genome sequence of Paenibacillus sp. dW9.</title>
        <authorList>
            <person name="Choi E.-W."/>
            <person name="Kim D.-U."/>
        </authorList>
    </citation>
    <scope>NUCLEOTIDE SEQUENCE [LARGE SCALE GENOMIC DNA]</scope>
    <source>
        <strain evidence="3">dW9</strain>
    </source>
</reference>
<proteinExistence type="predicted"/>
<dbReference type="InterPro" id="IPR041698">
    <property type="entry name" value="Methyltransf_25"/>
</dbReference>
<dbReference type="CDD" id="cd02440">
    <property type="entry name" value="AdoMet_MTases"/>
    <property type="match status" value="1"/>
</dbReference>
<organism evidence="2 3">
    <name type="scientific">Paenibacillus gyeongsangnamensis</name>
    <dbReference type="NCBI Taxonomy" id="3388067"/>
    <lineage>
        <taxon>Bacteria</taxon>
        <taxon>Bacillati</taxon>
        <taxon>Bacillota</taxon>
        <taxon>Bacilli</taxon>
        <taxon>Bacillales</taxon>
        <taxon>Paenibacillaceae</taxon>
        <taxon>Paenibacillus</taxon>
    </lineage>
</organism>
<comment type="caution">
    <text evidence="2">The sequence shown here is derived from an EMBL/GenBank/DDBJ whole genome shotgun (WGS) entry which is preliminary data.</text>
</comment>
<gene>
    <name evidence="2" type="ORF">O9H85_05520</name>
</gene>
<name>A0ABT4Q4Y1_9BACL</name>
<dbReference type="Pfam" id="PF13649">
    <property type="entry name" value="Methyltransf_25"/>
    <property type="match status" value="1"/>
</dbReference>
<dbReference type="Proteomes" id="UP001527882">
    <property type="component" value="Unassembled WGS sequence"/>
</dbReference>
<dbReference type="RefSeq" id="WP_269880286.1">
    <property type="nucleotide sequence ID" value="NZ_JAQAGZ010000003.1"/>
</dbReference>
<keyword evidence="2" id="KW-0808">Transferase</keyword>
<dbReference type="GO" id="GO:0032259">
    <property type="term" value="P:methylation"/>
    <property type="evidence" value="ECO:0007669"/>
    <property type="project" value="UniProtKB-KW"/>
</dbReference>
<sequence>MFSLLRDRAEPPELMDDLSAGGAELREALQHLRRLNRIYRAAVPTLYGVQRLWHRANRPRRFSVLDIGCGSGDVNRRLLRWAEANGIELSLTLVDVTEEACEEARAYYRGDSRVRVRRGDLYELPEECAEVVTGTQFLHHFADKRLEGAVRHMVRASRWGTVINDIHRHAVPWAAVWITTRLMSRNRYIRHDGPLSVAKGFRSDDWEALRDGLGEGELEYRWMPLFRYAVIIPKRG</sequence>
<dbReference type="EMBL" id="JAQAGZ010000003">
    <property type="protein sequence ID" value="MCZ8511889.1"/>
    <property type="molecule type" value="Genomic_DNA"/>
</dbReference>
<feature type="domain" description="Methyltransferase" evidence="1">
    <location>
        <begin position="64"/>
        <end position="157"/>
    </location>
</feature>
<evidence type="ECO:0000259" key="1">
    <source>
        <dbReference type="Pfam" id="PF13649"/>
    </source>
</evidence>
<dbReference type="Gene3D" id="3.40.50.150">
    <property type="entry name" value="Vaccinia Virus protein VP39"/>
    <property type="match status" value="1"/>
</dbReference>
<evidence type="ECO:0000313" key="2">
    <source>
        <dbReference type="EMBL" id="MCZ8511889.1"/>
    </source>
</evidence>
<accession>A0ABT4Q4Y1</accession>
<dbReference type="GO" id="GO:0008168">
    <property type="term" value="F:methyltransferase activity"/>
    <property type="evidence" value="ECO:0007669"/>
    <property type="project" value="UniProtKB-KW"/>
</dbReference>
<dbReference type="SUPFAM" id="SSF53335">
    <property type="entry name" value="S-adenosyl-L-methionine-dependent methyltransferases"/>
    <property type="match status" value="1"/>
</dbReference>
<dbReference type="InterPro" id="IPR029063">
    <property type="entry name" value="SAM-dependent_MTases_sf"/>
</dbReference>
<protein>
    <submittedName>
        <fullName evidence="2">Methyltransferase domain-containing protein</fullName>
    </submittedName>
</protein>
<evidence type="ECO:0000313" key="3">
    <source>
        <dbReference type="Proteomes" id="UP001527882"/>
    </source>
</evidence>
<keyword evidence="2" id="KW-0489">Methyltransferase</keyword>
<keyword evidence="3" id="KW-1185">Reference proteome</keyword>